<sequence>MALLLLGVGVSAGKMSKEHFLCSVMLSCRKGNCLTGPFTIVPSGTTKTDKCLFFGQMRFSRRGGEQFLGNHDADKQAFIFPARVMPGQAAFCRELAVTIRKVGSRRFYEVLLDLLRAVIGHDNAWIIRYTAHSRQDVVHTVNVPVHIREFYLTQYHHADPFAQHWARHHQPGVYVLRQVLGPDSTVYGDVYAPRVRVSDEMGVFLPSAGRACIVLFLVLAEGRFTDQDRQGAEALFPILEALHRTHLARMFGEEKAVETAHRGSSHFHTDPLLILDRVGVPIFANTAWRQAARLSPDLNDCAALPDKPGLFPFDEKYHVQVACFDKDFSLAPGGRGIVLLSKPVQDTTPAEHASFPLPDIAMLTGRERSLLTLILQRRSTGEIAQSLGIGKGTVKNYKLRLYRKANVTSERALVALFSPLLDEPEEVVRTVTAASRSRQKAKKAD</sequence>
<evidence type="ECO:0000313" key="3">
    <source>
        <dbReference type="Proteomes" id="UP000019438"/>
    </source>
</evidence>
<dbReference type="SUPFAM" id="SSF46894">
    <property type="entry name" value="C-terminal effector domain of the bipartite response regulators"/>
    <property type="match status" value="1"/>
</dbReference>
<dbReference type="EMBL" id="CP003181">
    <property type="protein sequence ID" value="AHJ63697.1"/>
    <property type="molecule type" value="Genomic_DNA"/>
</dbReference>
<dbReference type="InterPro" id="IPR016032">
    <property type="entry name" value="Sig_transdc_resp-reg_C-effctor"/>
</dbReference>
<dbReference type="CDD" id="cd06170">
    <property type="entry name" value="LuxR_C_like"/>
    <property type="match status" value="1"/>
</dbReference>
<evidence type="ECO:0000259" key="1">
    <source>
        <dbReference type="PROSITE" id="PS50043"/>
    </source>
</evidence>
<dbReference type="KEGG" id="gbc:GbCGDNIH3_1823"/>
<evidence type="ECO:0000313" key="2">
    <source>
        <dbReference type="EMBL" id="AHJ63697.1"/>
    </source>
</evidence>
<dbReference type="InterPro" id="IPR036388">
    <property type="entry name" value="WH-like_DNA-bd_sf"/>
</dbReference>
<dbReference type="Proteomes" id="UP000019438">
    <property type="component" value="Chromosome"/>
</dbReference>
<dbReference type="Pfam" id="PF00196">
    <property type="entry name" value="GerE"/>
    <property type="match status" value="1"/>
</dbReference>
<name>A0AAN0RET8_9PROT</name>
<dbReference type="AlphaFoldDB" id="A0AAN0RET8"/>
<dbReference type="GO" id="GO:0006355">
    <property type="term" value="P:regulation of DNA-templated transcription"/>
    <property type="evidence" value="ECO:0007669"/>
    <property type="project" value="InterPro"/>
</dbReference>
<dbReference type="SMART" id="SM00421">
    <property type="entry name" value="HTH_LUXR"/>
    <property type="match status" value="1"/>
</dbReference>
<organism evidence="2 3">
    <name type="scientific">Granulibacter bethesdensis</name>
    <dbReference type="NCBI Taxonomy" id="364410"/>
    <lineage>
        <taxon>Bacteria</taxon>
        <taxon>Pseudomonadati</taxon>
        <taxon>Pseudomonadota</taxon>
        <taxon>Alphaproteobacteria</taxon>
        <taxon>Acetobacterales</taxon>
        <taxon>Acetobacteraceae</taxon>
        <taxon>Granulibacter</taxon>
    </lineage>
</organism>
<dbReference type="Gene3D" id="1.10.10.10">
    <property type="entry name" value="Winged helix-like DNA-binding domain superfamily/Winged helix DNA-binding domain"/>
    <property type="match status" value="1"/>
</dbReference>
<proteinExistence type="predicted"/>
<dbReference type="PROSITE" id="PS50043">
    <property type="entry name" value="HTH_LUXR_2"/>
    <property type="match status" value="1"/>
</dbReference>
<gene>
    <name evidence="2" type="ORF">GbCGDNIH3_1823</name>
</gene>
<reference evidence="3" key="1">
    <citation type="submission" date="2012-06" db="EMBL/GenBank/DDBJ databases">
        <title>Genome analysis of multiple Granulibacter bethesdensis isolates demonstrates substantial genome diversity.</title>
        <authorList>
            <person name="Greenberg D.E."/>
            <person name="Porcella S.F."/>
            <person name="Zarember K."/>
            <person name="Zelazny A.M."/>
            <person name="Bruno D."/>
            <person name="Martens C."/>
            <person name="Barbian K.D."/>
            <person name="Jaske E."/>
            <person name="Holland S.M."/>
        </authorList>
    </citation>
    <scope>NUCLEOTIDE SEQUENCE [LARGE SCALE GENOMIC DNA]</scope>
    <source>
        <strain evidence="3">CGDNIH3</strain>
    </source>
</reference>
<protein>
    <submittedName>
        <fullName evidence="2">Transcriptional regulator, LuxR family</fullName>
    </submittedName>
</protein>
<accession>A0AAN0RET8</accession>
<dbReference type="GO" id="GO:0003677">
    <property type="term" value="F:DNA binding"/>
    <property type="evidence" value="ECO:0007669"/>
    <property type="project" value="InterPro"/>
</dbReference>
<feature type="domain" description="HTH luxR-type" evidence="1">
    <location>
        <begin position="356"/>
        <end position="421"/>
    </location>
</feature>
<dbReference type="InterPro" id="IPR000792">
    <property type="entry name" value="Tscrpt_reg_LuxR_C"/>
</dbReference>